<organism evidence="4 5">
    <name type="scientific">Echinicola jeungdonensis</name>
    <dbReference type="NCBI Taxonomy" id="709343"/>
    <lineage>
        <taxon>Bacteria</taxon>
        <taxon>Pseudomonadati</taxon>
        <taxon>Bacteroidota</taxon>
        <taxon>Cytophagia</taxon>
        <taxon>Cytophagales</taxon>
        <taxon>Cyclobacteriaceae</taxon>
        <taxon>Echinicola</taxon>
    </lineage>
</organism>
<protein>
    <recommendedName>
        <fullName evidence="6">Lipopolysaccharide assembly protein A domain-containing protein</fullName>
    </recommendedName>
</protein>
<comment type="caution">
    <text evidence="4">The sequence shown here is derived from an EMBL/GenBank/DDBJ whole genome shotgun (WGS) entry which is preliminary data.</text>
</comment>
<evidence type="ECO:0008006" key="6">
    <source>
        <dbReference type="Google" id="ProtNLM"/>
    </source>
</evidence>
<evidence type="ECO:0000256" key="1">
    <source>
        <dbReference type="SAM" id="Coils"/>
    </source>
</evidence>
<keyword evidence="3" id="KW-1133">Transmembrane helix</keyword>
<accession>A0ABV5J597</accession>
<feature type="compositionally biased region" description="Basic and acidic residues" evidence="2">
    <location>
        <begin position="94"/>
        <end position="112"/>
    </location>
</feature>
<proteinExistence type="predicted"/>
<feature type="transmembrane region" description="Helical" evidence="3">
    <location>
        <begin position="7"/>
        <end position="26"/>
    </location>
</feature>
<evidence type="ECO:0000256" key="3">
    <source>
        <dbReference type="SAM" id="Phobius"/>
    </source>
</evidence>
<dbReference type="Proteomes" id="UP001589654">
    <property type="component" value="Unassembled WGS sequence"/>
</dbReference>
<keyword evidence="1" id="KW-0175">Coiled coil</keyword>
<keyword evidence="5" id="KW-1185">Reference proteome</keyword>
<feature type="region of interest" description="Disordered" evidence="2">
    <location>
        <begin position="94"/>
        <end position="121"/>
    </location>
</feature>
<keyword evidence="3" id="KW-0812">Transmembrane</keyword>
<sequence>MKKVTSIFQLLLALFFGVALVFFLAFDSVRNGFGIQELTAGNVVVWLLVGLVLFLISWFFQSMYTSSLNRKIKRLELERNEIKAKLYDLEKKTGINQDNENKSSQEEDRESSVIKPRQNFK</sequence>
<gene>
    <name evidence="4" type="ORF">ACFFUR_09300</name>
</gene>
<name>A0ABV5J597_9BACT</name>
<feature type="coiled-coil region" evidence="1">
    <location>
        <begin position="65"/>
        <end position="92"/>
    </location>
</feature>
<reference evidence="4 5" key="1">
    <citation type="submission" date="2024-09" db="EMBL/GenBank/DDBJ databases">
        <authorList>
            <person name="Sun Q."/>
            <person name="Mori K."/>
        </authorList>
    </citation>
    <scope>NUCLEOTIDE SEQUENCE [LARGE SCALE GENOMIC DNA]</scope>
    <source>
        <strain evidence="4 5">CECT 7682</strain>
    </source>
</reference>
<evidence type="ECO:0000313" key="4">
    <source>
        <dbReference type="EMBL" id="MFB9212003.1"/>
    </source>
</evidence>
<dbReference type="RefSeq" id="WP_290247081.1">
    <property type="nucleotide sequence ID" value="NZ_JAUFQT010000001.1"/>
</dbReference>
<evidence type="ECO:0000256" key="2">
    <source>
        <dbReference type="SAM" id="MobiDB-lite"/>
    </source>
</evidence>
<keyword evidence="3" id="KW-0472">Membrane</keyword>
<dbReference type="EMBL" id="JBHMEW010000056">
    <property type="protein sequence ID" value="MFB9212003.1"/>
    <property type="molecule type" value="Genomic_DNA"/>
</dbReference>
<feature type="transmembrane region" description="Helical" evidence="3">
    <location>
        <begin position="38"/>
        <end position="60"/>
    </location>
</feature>
<evidence type="ECO:0000313" key="5">
    <source>
        <dbReference type="Proteomes" id="UP001589654"/>
    </source>
</evidence>